<protein>
    <submittedName>
        <fullName evidence="1">Uncharacterized protein</fullName>
    </submittedName>
</protein>
<accession>A0ABM8ZYL9</accession>
<keyword evidence="2" id="KW-1185">Reference proteome</keyword>
<dbReference type="RefSeq" id="WP_237359511.1">
    <property type="nucleotide sequence ID" value="NZ_CAKLDM010000001.1"/>
</dbReference>
<evidence type="ECO:0000313" key="2">
    <source>
        <dbReference type="Proteomes" id="UP000838748"/>
    </source>
</evidence>
<evidence type="ECO:0000313" key="1">
    <source>
        <dbReference type="EMBL" id="CAH0535998.1"/>
    </source>
</evidence>
<comment type="caution">
    <text evidence="1">The sequence shown here is derived from an EMBL/GenBank/DDBJ whole genome shotgun (WGS) entry which is preliminary data.</text>
</comment>
<reference evidence="1" key="1">
    <citation type="submission" date="2021-11" db="EMBL/GenBank/DDBJ databases">
        <authorList>
            <person name="Rodrigo-Torres L."/>
            <person name="Arahal R. D."/>
            <person name="Lucena T."/>
        </authorList>
    </citation>
    <scope>NUCLEOTIDE SEQUENCE</scope>
    <source>
        <strain evidence="1">CECT 7928</strain>
    </source>
</reference>
<sequence>MLDSTIYEKLSVSLKSKVTHINKVPVYSREQLINEINNSSSINDLIKIDKAFKKLIRYQLND</sequence>
<gene>
    <name evidence="1" type="ORF">VMF7928_00093</name>
</gene>
<organism evidence="1 2">
    <name type="scientific">Vibrio marisflavi CECT 7928</name>
    <dbReference type="NCBI Taxonomy" id="634439"/>
    <lineage>
        <taxon>Bacteria</taxon>
        <taxon>Pseudomonadati</taxon>
        <taxon>Pseudomonadota</taxon>
        <taxon>Gammaproteobacteria</taxon>
        <taxon>Vibrionales</taxon>
        <taxon>Vibrionaceae</taxon>
        <taxon>Vibrio</taxon>
    </lineage>
</organism>
<dbReference type="Proteomes" id="UP000838748">
    <property type="component" value="Unassembled WGS sequence"/>
</dbReference>
<dbReference type="EMBL" id="CAKLDM010000001">
    <property type="protein sequence ID" value="CAH0535998.1"/>
    <property type="molecule type" value="Genomic_DNA"/>
</dbReference>
<proteinExistence type="predicted"/>
<name>A0ABM8ZYL9_9VIBR</name>